<dbReference type="EMBL" id="OIVN01003336">
    <property type="protein sequence ID" value="SPD10535.1"/>
    <property type="molecule type" value="Genomic_DNA"/>
</dbReference>
<evidence type="ECO:0000313" key="1">
    <source>
        <dbReference type="EMBL" id="SPD10535.1"/>
    </source>
</evidence>
<gene>
    <name evidence="1" type="ORF">FSB_LOCUS38417</name>
</gene>
<organism evidence="1">
    <name type="scientific">Fagus sylvatica</name>
    <name type="common">Beechnut</name>
    <dbReference type="NCBI Taxonomy" id="28930"/>
    <lineage>
        <taxon>Eukaryota</taxon>
        <taxon>Viridiplantae</taxon>
        <taxon>Streptophyta</taxon>
        <taxon>Embryophyta</taxon>
        <taxon>Tracheophyta</taxon>
        <taxon>Spermatophyta</taxon>
        <taxon>Magnoliopsida</taxon>
        <taxon>eudicotyledons</taxon>
        <taxon>Gunneridae</taxon>
        <taxon>Pentapetalae</taxon>
        <taxon>rosids</taxon>
        <taxon>fabids</taxon>
        <taxon>Fagales</taxon>
        <taxon>Fagaceae</taxon>
        <taxon>Fagus</taxon>
    </lineage>
</organism>
<sequence>MRKQNPDGVVVVHTKIEPAEKVNSSEELAPVRAEVPVQFRFNKPKHGSVIPAKRRSVKRMMFDEFVQSIAHLFHPRNKANTNSSSFNKTKTIKP</sequence>
<name>A0A2N9HF12_FAGSY</name>
<protein>
    <submittedName>
        <fullName evidence="1">Uncharacterized protein</fullName>
    </submittedName>
</protein>
<reference evidence="1" key="1">
    <citation type="submission" date="2018-02" db="EMBL/GenBank/DDBJ databases">
        <authorList>
            <person name="Cohen D.B."/>
            <person name="Kent A.D."/>
        </authorList>
    </citation>
    <scope>NUCLEOTIDE SEQUENCE</scope>
</reference>
<proteinExistence type="predicted"/>
<dbReference type="AlphaFoldDB" id="A0A2N9HF12"/>
<accession>A0A2N9HF12</accession>